<protein>
    <submittedName>
        <fullName evidence="1">Uncharacterized protein</fullName>
    </submittedName>
</protein>
<evidence type="ECO:0000313" key="2">
    <source>
        <dbReference type="Proteomes" id="UP001162060"/>
    </source>
</evidence>
<dbReference type="Proteomes" id="UP001162060">
    <property type="component" value="Unassembled WGS sequence"/>
</dbReference>
<name>A0AAV1VD07_9STRA</name>
<sequence length="83" mass="8946">MGSKYRADAAKETALELDAPVVPSYGLSKAKKPWARQAHGTCASRSLSVKRSQKLVRTSGVRRLNVSNRTTLRPCEASSETAG</sequence>
<gene>
    <name evidence="1" type="ORF">PM001_LOCUS29227</name>
</gene>
<evidence type="ECO:0000313" key="1">
    <source>
        <dbReference type="EMBL" id="CAK7944077.1"/>
    </source>
</evidence>
<organism evidence="1 2">
    <name type="scientific">Peronospora matthiolae</name>
    <dbReference type="NCBI Taxonomy" id="2874970"/>
    <lineage>
        <taxon>Eukaryota</taxon>
        <taxon>Sar</taxon>
        <taxon>Stramenopiles</taxon>
        <taxon>Oomycota</taxon>
        <taxon>Peronosporomycetes</taxon>
        <taxon>Peronosporales</taxon>
        <taxon>Peronosporaceae</taxon>
        <taxon>Peronospora</taxon>
    </lineage>
</organism>
<comment type="caution">
    <text evidence="1">The sequence shown here is derived from an EMBL/GenBank/DDBJ whole genome shotgun (WGS) entry which is preliminary data.</text>
</comment>
<dbReference type="AlphaFoldDB" id="A0AAV1VD07"/>
<proteinExistence type="predicted"/>
<dbReference type="EMBL" id="CAKLBY020000306">
    <property type="protein sequence ID" value="CAK7944077.1"/>
    <property type="molecule type" value="Genomic_DNA"/>
</dbReference>
<reference evidence="1" key="1">
    <citation type="submission" date="2024-01" db="EMBL/GenBank/DDBJ databases">
        <authorList>
            <person name="Webb A."/>
        </authorList>
    </citation>
    <scope>NUCLEOTIDE SEQUENCE</scope>
    <source>
        <strain evidence="1">Pm1</strain>
    </source>
</reference>
<accession>A0AAV1VD07</accession>